<evidence type="ECO:0000313" key="1">
    <source>
        <dbReference type="EMBL" id="TQD97499.1"/>
    </source>
</evidence>
<evidence type="ECO:0000313" key="2">
    <source>
        <dbReference type="Proteomes" id="UP000315295"/>
    </source>
</evidence>
<dbReference type="Pfam" id="PF14223">
    <property type="entry name" value="Retrotran_gag_2"/>
    <property type="match status" value="1"/>
</dbReference>
<dbReference type="PANTHER" id="PTHR47481">
    <property type="match status" value="1"/>
</dbReference>
<comment type="caution">
    <text evidence="1">The sequence shown here is derived from an EMBL/GenBank/DDBJ whole genome shotgun (WGS) entry which is preliminary data.</text>
</comment>
<evidence type="ECO:0008006" key="3">
    <source>
        <dbReference type="Google" id="ProtNLM"/>
    </source>
</evidence>
<proteinExistence type="predicted"/>
<dbReference type="Proteomes" id="UP000315295">
    <property type="component" value="Unassembled WGS sequence"/>
</dbReference>
<reference evidence="1 2" key="1">
    <citation type="journal article" date="2019" name="G3 (Bethesda)">
        <title>Sequencing of a Wild Apple (Malus baccata) Genome Unravels the Differences Between Cultivated and Wild Apple Species Regarding Disease Resistance and Cold Tolerance.</title>
        <authorList>
            <person name="Chen X."/>
        </authorList>
    </citation>
    <scope>NUCLEOTIDE SEQUENCE [LARGE SCALE GENOMIC DNA]</scope>
    <source>
        <strain evidence="2">cv. Shandingzi</strain>
        <tissue evidence="1">Leaves</tissue>
    </source>
</reference>
<gene>
    <name evidence="1" type="ORF">C1H46_016900</name>
</gene>
<dbReference type="AlphaFoldDB" id="A0A540MGH9"/>
<dbReference type="PANTHER" id="PTHR47481:SF22">
    <property type="entry name" value="RETROTRANSPOSON GAG DOMAIN-CONTAINING PROTEIN"/>
    <property type="match status" value="1"/>
</dbReference>
<protein>
    <recommendedName>
        <fullName evidence="3">Retrotransposon gag domain-containing protein</fullName>
    </recommendedName>
</protein>
<organism evidence="1 2">
    <name type="scientific">Malus baccata</name>
    <name type="common">Siberian crab apple</name>
    <name type="synonym">Pyrus baccata</name>
    <dbReference type="NCBI Taxonomy" id="106549"/>
    <lineage>
        <taxon>Eukaryota</taxon>
        <taxon>Viridiplantae</taxon>
        <taxon>Streptophyta</taxon>
        <taxon>Embryophyta</taxon>
        <taxon>Tracheophyta</taxon>
        <taxon>Spermatophyta</taxon>
        <taxon>Magnoliopsida</taxon>
        <taxon>eudicotyledons</taxon>
        <taxon>Gunneridae</taxon>
        <taxon>Pentapetalae</taxon>
        <taxon>rosids</taxon>
        <taxon>fabids</taxon>
        <taxon>Rosales</taxon>
        <taxon>Rosaceae</taxon>
        <taxon>Amygdaloideae</taxon>
        <taxon>Maleae</taxon>
        <taxon>Malus</taxon>
    </lineage>
</organism>
<keyword evidence="2" id="KW-1185">Reference proteome</keyword>
<dbReference type="EMBL" id="VIEB01000271">
    <property type="protein sequence ID" value="TQD97499.1"/>
    <property type="molecule type" value="Genomic_DNA"/>
</dbReference>
<accession>A0A540MGH9</accession>
<name>A0A540MGH9_MALBA</name>
<sequence length="96" mass="10828">MSCAIGSTSSKHLWITLKERFSTVSRTTIFQMKSNLQTIQKGPGSDTVTQYLHRIKEARNYLSAAAVYNTDEDIIILSLKGLPPEYNIFRCVIRGC</sequence>